<dbReference type="Proteomes" id="UP000325008">
    <property type="component" value="Unassembled WGS sequence"/>
</dbReference>
<accession>A0A5C3FHQ6</accession>
<dbReference type="OrthoDB" id="97518at2759"/>
<comment type="similarity">
    <text evidence="1">Belongs to the LOR family.</text>
</comment>
<dbReference type="InterPro" id="IPR038595">
    <property type="entry name" value="LOR_sf"/>
</dbReference>
<dbReference type="InterPro" id="IPR025659">
    <property type="entry name" value="Tubby-like_C"/>
</dbReference>
<evidence type="ECO:0008006" key="5">
    <source>
        <dbReference type="Google" id="ProtNLM"/>
    </source>
</evidence>
<dbReference type="Pfam" id="PF04525">
    <property type="entry name" value="LOR"/>
    <property type="match status" value="1"/>
</dbReference>
<evidence type="ECO:0000256" key="1">
    <source>
        <dbReference type="ARBA" id="ARBA00005437"/>
    </source>
</evidence>
<dbReference type="SUPFAM" id="SSF54518">
    <property type="entry name" value="Tubby C-terminal domain-like"/>
    <property type="match status" value="1"/>
</dbReference>
<dbReference type="RefSeq" id="XP_014659983.1">
    <property type="nucleotide sequence ID" value="XM_014804497.1"/>
</dbReference>
<gene>
    <name evidence="3" type="ORF">PSANT_00929</name>
</gene>
<name>A0A5C3FHQ6_PSEA2</name>
<reference evidence="3" key="1">
    <citation type="submission" date="2018-03" db="EMBL/GenBank/DDBJ databases">
        <authorList>
            <person name="Guldener U."/>
        </authorList>
    </citation>
    <scope>NUCLEOTIDE SEQUENCE [LARGE SCALE GENOMIC DNA]</scope>
    <source>
        <strain evidence="3">ATCC34888</strain>
    </source>
</reference>
<dbReference type="EMBL" id="OOIQ01000001">
    <property type="protein sequence ID" value="SPO43245.1"/>
    <property type="molecule type" value="Genomic_DNA"/>
</dbReference>
<feature type="region of interest" description="Disordered" evidence="2">
    <location>
        <begin position="1"/>
        <end position="20"/>
    </location>
</feature>
<proteinExistence type="inferred from homology"/>
<keyword evidence="4" id="KW-1185">Reference proteome</keyword>
<protein>
    <recommendedName>
        <fullName evidence="5">DUF567-domain-containing protein</fullName>
    </recommendedName>
</protein>
<dbReference type="Gene3D" id="2.40.160.200">
    <property type="entry name" value="LURP1-related"/>
    <property type="match status" value="1"/>
</dbReference>
<evidence type="ECO:0000313" key="3">
    <source>
        <dbReference type="EMBL" id="SPO43245.1"/>
    </source>
</evidence>
<dbReference type="InterPro" id="IPR007612">
    <property type="entry name" value="LOR"/>
</dbReference>
<organism evidence="3 4">
    <name type="scientific">Pseudozyma antarctica</name>
    <name type="common">Yeast</name>
    <name type="synonym">Candida antarctica</name>
    <dbReference type="NCBI Taxonomy" id="84753"/>
    <lineage>
        <taxon>Eukaryota</taxon>
        <taxon>Fungi</taxon>
        <taxon>Dikarya</taxon>
        <taxon>Basidiomycota</taxon>
        <taxon>Ustilaginomycotina</taxon>
        <taxon>Ustilaginomycetes</taxon>
        <taxon>Ustilaginales</taxon>
        <taxon>Ustilaginaceae</taxon>
        <taxon>Moesziomyces</taxon>
    </lineage>
</organism>
<dbReference type="AlphaFoldDB" id="A0A5C3FHQ6"/>
<comment type="caution">
    <text evidence="3">The sequence shown here is derived from an EMBL/GenBank/DDBJ whole genome shotgun (WGS) entry which is preliminary data.</text>
</comment>
<evidence type="ECO:0000256" key="2">
    <source>
        <dbReference type="SAM" id="MobiDB-lite"/>
    </source>
</evidence>
<evidence type="ECO:0000313" key="4">
    <source>
        <dbReference type="Proteomes" id="UP000325008"/>
    </source>
</evidence>
<sequence length="228" mass="24712">MSRTTPRTSGAPPIPQLPPPPYQMGLLPDYVRHATPIALRIREHSMPFASDDFTVKDAVTRQRIFEVRGKVLSLSQRKTLHDHTGKPLFEFCSTGGAFSKSYAGYQCGNKRVNLFTVEKIGLLNPKLEITFVNHVAGGRREKLVLRGRWLSRDAEITTQAGVVVAKISREYSFFDRQTYGAVVAPGVDAALITALCVCLDEAYHDGKSRRGGASAGFLGGGAGSSGGC</sequence>
<dbReference type="PANTHER" id="PTHR31087:SF161">
    <property type="entry name" value="TUBBY C 2 FAMILY PROTEIN"/>
    <property type="match status" value="1"/>
</dbReference>
<dbReference type="PANTHER" id="PTHR31087">
    <property type="match status" value="1"/>
</dbReference>